<feature type="domain" description="DUF4365" evidence="1">
    <location>
        <begin position="27"/>
        <end position="160"/>
    </location>
</feature>
<name>A0ABV2W8G6_9ACTN</name>
<gene>
    <name evidence="2" type="ORF">ABZ508_16675</name>
</gene>
<accession>A0ABV2W8G6</accession>
<reference evidence="2 3" key="1">
    <citation type="submission" date="2024-06" db="EMBL/GenBank/DDBJ databases">
        <title>The Natural Products Discovery Center: Release of the First 8490 Sequenced Strains for Exploring Actinobacteria Biosynthetic Diversity.</title>
        <authorList>
            <person name="Kalkreuter E."/>
            <person name="Kautsar S.A."/>
            <person name="Yang D."/>
            <person name="Bader C.D."/>
            <person name="Teijaro C.N."/>
            <person name="Fluegel L."/>
            <person name="Davis C.M."/>
            <person name="Simpson J.R."/>
            <person name="Lauterbach L."/>
            <person name="Steele A.D."/>
            <person name="Gui C."/>
            <person name="Meng S."/>
            <person name="Li G."/>
            <person name="Viehrig K."/>
            <person name="Ye F."/>
            <person name="Su P."/>
            <person name="Kiefer A.F."/>
            <person name="Nichols A."/>
            <person name="Cepeda A.J."/>
            <person name="Yan W."/>
            <person name="Fan B."/>
            <person name="Jiang Y."/>
            <person name="Adhikari A."/>
            <person name="Zheng C.-J."/>
            <person name="Schuster L."/>
            <person name="Cowan T.M."/>
            <person name="Smanski M.J."/>
            <person name="Chevrette M.G."/>
            <person name="De Carvalho L.P.S."/>
            <person name="Shen B."/>
        </authorList>
    </citation>
    <scope>NUCLEOTIDE SEQUENCE [LARGE SCALE GENOMIC DNA]</scope>
    <source>
        <strain evidence="2 3">NPDC006337</strain>
    </source>
</reference>
<dbReference type="Pfam" id="PF14280">
    <property type="entry name" value="DUF4365"/>
    <property type="match status" value="1"/>
</dbReference>
<evidence type="ECO:0000313" key="2">
    <source>
        <dbReference type="EMBL" id="MEU0708991.1"/>
    </source>
</evidence>
<keyword evidence="3" id="KW-1185">Reference proteome</keyword>
<dbReference type="EMBL" id="JBEXZR010000013">
    <property type="protein sequence ID" value="MEU0708991.1"/>
    <property type="molecule type" value="Genomic_DNA"/>
</dbReference>
<dbReference type="Proteomes" id="UP001550378">
    <property type="component" value="Unassembled WGS sequence"/>
</dbReference>
<sequence length="299" mass="33585">MLARRGLDKGGSGLVTRRPKQHQIASLAVASVRRAWNKHGHAVDEIKEDYGEDLLIQTCLDGRMDACKIWVQVKGTATDCLSTRKSLPKVRVKGQQILRWARSADIVVAVLWDVKNDCGWYVMPQGYFDHVELKERAQDELPLIFSRALPFDDAAVERLAWLARIEHANRSVQQALATLDEAQYMEDEANTNFHYGALASLVFDFSVMIGIGRPEGGFTSDFLEDLADTLLEHGEQEEDLEKAAREALLISIFQMIHFNCAGNGAPLALVSELATAIHPYVFSLQFFEMLAPLKRFPRD</sequence>
<comment type="caution">
    <text evidence="2">The sequence shown here is derived from an EMBL/GenBank/DDBJ whole genome shotgun (WGS) entry which is preliminary data.</text>
</comment>
<dbReference type="RefSeq" id="WP_359654821.1">
    <property type="nucleotide sequence ID" value="NZ_JBEXZP010000062.1"/>
</dbReference>
<protein>
    <submittedName>
        <fullName evidence="2">DUF4365 domain-containing protein</fullName>
    </submittedName>
</protein>
<dbReference type="InterPro" id="IPR025375">
    <property type="entry name" value="DUF4365"/>
</dbReference>
<evidence type="ECO:0000259" key="1">
    <source>
        <dbReference type="Pfam" id="PF14280"/>
    </source>
</evidence>
<proteinExistence type="predicted"/>
<organism evidence="2 3">
    <name type="scientific">Streptomyces lavendulocolor</name>
    <dbReference type="NCBI Taxonomy" id="67316"/>
    <lineage>
        <taxon>Bacteria</taxon>
        <taxon>Bacillati</taxon>
        <taxon>Actinomycetota</taxon>
        <taxon>Actinomycetes</taxon>
        <taxon>Kitasatosporales</taxon>
        <taxon>Streptomycetaceae</taxon>
        <taxon>Streptomyces</taxon>
    </lineage>
</organism>
<evidence type="ECO:0000313" key="3">
    <source>
        <dbReference type="Proteomes" id="UP001550378"/>
    </source>
</evidence>